<evidence type="ECO:0000256" key="1">
    <source>
        <dbReference type="SAM" id="MobiDB-lite"/>
    </source>
</evidence>
<protein>
    <submittedName>
        <fullName evidence="4">S41 family peptidase</fullName>
    </submittedName>
</protein>
<name>A0ABW4QTF2_9BACT</name>
<dbReference type="PANTHER" id="PTHR32060:SF30">
    <property type="entry name" value="CARBOXY-TERMINAL PROCESSING PROTEASE CTPA"/>
    <property type="match status" value="1"/>
</dbReference>
<gene>
    <name evidence="4" type="ORF">ACFSDX_09750</name>
</gene>
<dbReference type="PANTHER" id="PTHR32060">
    <property type="entry name" value="TAIL-SPECIFIC PROTEASE"/>
    <property type="match status" value="1"/>
</dbReference>
<dbReference type="InterPro" id="IPR036034">
    <property type="entry name" value="PDZ_sf"/>
</dbReference>
<reference evidence="5" key="1">
    <citation type="journal article" date="2019" name="Int. J. Syst. Evol. Microbiol.">
        <title>The Global Catalogue of Microorganisms (GCM) 10K type strain sequencing project: providing services to taxonomists for standard genome sequencing and annotation.</title>
        <authorList>
            <consortium name="The Broad Institute Genomics Platform"/>
            <consortium name="The Broad Institute Genome Sequencing Center for Infectious Disease"/>
            <person name="Wu L."/>
            <person name="Ma J."/>
        </authorList>
    </citation>
    <scope>NUCLEOTIDE SEQUENCE [LARGE SCALE GENOMIC DNA]</scope>
    <source>
        <strain evidence="5">CGMCC 1.15795</strain>
    </source>
</reference>
<dbReference type="InterPro" id="IPR029045">
    <property type="entry name" value="ClpP/crotonase-like_dom_sf"/>
</dbReference>
<evidence type="ECO:0000313" key="5">
    <source>
        <dbReference type="Proteomes" id="UP001597197"/>
    </source>
</evidence>
<proteinExistence type="predicted"/>
<feature type="signal peptide" evidence="2">
    <location>
        <begin position="1"/>
        <end position="18"/>
    </location>
</feature>
<feature type="domain" description="Tail specific protease" evidence="3">
    <location>
        <begin position="259"/>
        <end position="464"/>
    </location>
</feature>
<sequence length="487" mass="54488">MKRLLLLLCCIGHLGASAQPTPPATYDPARRYEVAQLQSDFAYLRRALEEVHPGLYWYTPKDSLDRAFARTAAALTHPMAEPEYWQLLQTLVGRMHCGHTRVQHSAAYRAWFRRQPHPYLPFTVAVRHDRLFVAENQSTAPELRPGTELLAIDGHPTAEVLPRLRSLIAADGYGTGFQDKELEVGFFDAYYWSFYEAKPTYPVLVRDSTGQQRTLTPLPRPAKPKPLAPAPTPLTAAQARTRQLDRLRWVRYPEDLPATAILRIREFSYDELEDYKAFHRQLFTELAQRRVKRLVIDLRGNAGGNQEISVDLMKYLCKSGFVLNKSALAPVLFPYFSQPDSTKPNYFHAASVKRLPDGTIGFANPDIGPQQPYRGHYFRGQVVVLVDGGTFSAASNFTASLRAQRRITVVGQETGGAEAGCNGGTISELELPATHLVIQLPHFRILTACPHPQLGRGVRPDLEVVPTPQQVAAHTDAVLSQLPALLR</sequence>
<evidence type="ECO:0000313" key="4">
    <source>
        <dbReference type="EMBL" id="MFD1872715.1"/>
    </source>
</evidence>
<dbReference type="Proteomes" id="UP001597197">
    <property type="component" value="Unassembled WGS sequence"/>
</dbReference>
<keyword evidence="2" id="KW-0732">Signal</keyword>
<dbReference type="InterPro" id="IPR005151">
    <property type="entry name" value="Tail-specific_protease"/>
</dbReference>
<feature type="compositionally biased region" description="Pro residues" evidence="1">
    <location>
        <begin position="218"/>
        <end position="232"/>
    </location>
</feature>
<dbReference type="Pfam" id="PF03572">
    <property type="entry name" value="Peptidase_S41"/>
    <property type="match status" value="1"/>
</dbReference>
<feature type="region of interest" description="Disordered" evidence="1">
    <location>
        <begin position="212"/>
        <end position="232"/>
    </location>
</feature>
<dbReference type="SUPFAM" id="SSF52096">
    <property type="entry name" value="ClpP/crotonase"/>
    <property type="match status" value="1"/>
</dbReference>
<keyword evidence="5" id="KW-1185">Reference proteome</keyword>
<dbReference type="EMBL" id="JBHUFD010000003">
    <property type="protein sequence ID" value="MFD1872715.1"/>
    <property type="molecule type" value="Genomic_DNA"/>
</dbReference>
<accession>A0ABW4QTF2</accession>
<dbReference type="RefSeq" id="WP_382313168.1">
    <property type="nucleotide sequence ID" value="NZ_JBHUFD010000003.1"/>
</dbReference>
<feature type="chain" id="PRO_5046440503" evidence="2">
    <location>
        <begin position="19"/>
        <end position="487"/>
    </location>
</feature>
<organism evidence="4 5">
    <name type="scientific">Hymenobacter bucti</name>
    <dbReference type="NCBI Taxonomy" id="1844114"/>
    <lineage>
        <taxon>Bacteria</taxon>
        <taxon>Pseudomonadati</taxon>
        <taxon>Bacteroidota</taxon>
        <taxon>Cytophagia</taxon>
        <taxon>Cytophagales</taxon>
        <taxon>Hymenobacteraceae</taxon>
        <taxon>Hymenobacter</taxon>
    </lineage>
</organism>
<dbReference type="Gene3D" id="2.30.42.10">
    <property type="match status" value="1"/>
</dbReference>
<evidence type="ECO:0000259" key="3">
    <source>
        <dbReference type="Pfam" id="PF03572"/>
    </source>
</evidence>
<comment type="caution">
    <text evidence="4">The sequence shown here is derived from an EMBL/GenBank/DDBJ whole genome shotgun (WGS) entry which is preliminary data.</text>
</comment>
<evidence type="ECO:0000256" key="2">
    <source>
        <dbReference type="SAM" id="SignalP"/>
    </source>
</evidence>
<dbReference type="Gene3D" id="3.90.226.10">
    <property type="entry name" value="2-enoyl-CoA Hydratase, Chain A, domain 1"/>
    <property type="match status" value="1"/>
</dbReference>